<dbReference type="EMBL" id="BEZZ01199004">
    <property type="protein sequence ID" value="GCC46559.1"/>
    <property type="molecule type" value="Genomic_DNA"/>
</dbReference>
<sequence>MCNDKDCVIQFVKELAKQLNEMRREVAERETMKDWETYNRNIRFDIQYPSAYSREAYFQKMWDSKGRATTRLEACTVINFGNGQMIWKAEDARSAYLYDIVKGKFQVSNEPGSSCHGNVCFGGMGQE</sequence>
<gene>
    <name evidence="1" type="ORF">chiPu_0031026</name>
</gene>
<protein>
    <submittedName>
        <fullName evidence="1">Uncharacterized protein</fullName>
    </submittedName>
</protein>
<organism evidence="1 2">
    <name type="scientific">Chiloscyllium punctatum</name>
    <name type="common">Brownbanded bambooshark</name>
    <name type="synonym">Hemiscyllium punctatum</name>
    <dbReference type="NCBI Taxonomy" id="137246"/>
    <lineage>
        <taxon>Eukaryota</taxon>
        <taxon>Metazoa</taxon>
        <taxon>Chordata</taxon>
        <taxon>Craniata</taxon>
        <taxon>Vertebrata</taxon>
        <taxon>Chondrichthyes</taxon>
        <taxon>Elasmobranchii</taxon>
        <taxon>Galeomorphii</taxon>
        <taxon>Galeoidea</taxon>
        <taxon>Orectolobiformes</taxon>
        <taxon>Hemiscylliidae</taxon>
        <taxon>Chiloscyllium</taxon>
    </lineage>
</organism>
<reference evidence="1 2" key="1">
    <citation type="journal article" date="2018" name="Nat. Ecol. Evol.">
        <title>Shark genomes provide insights into elasmobranch evolution and the origin of vertebrates.</title>
        <authorList>
            <person name="Hara Y"/>
            <person name="Yamaguchi K"/>
            <person name="Onimaru K"/>
            <person name="Kadota M"/>
            <person name="Koyanagi M"/>
            <person name="Keeley SD"/>
            <person name="Tatsumi K"/>
            <person name="Tanaka K"/>
            <person name="Motone F"/>
            <person name="Kageyama Y"/>
            <person name="Nozu R"/>
            <person name="Adachi N"/>
            <person name="Nishimura O"/>
            <person name="Nakagawa R"/>
            <person name="Tanegashima C"/>
            <person name="Kiyatake I"/>
            <person name="Matsumoto R"/>
            <person name="Murakumo K"/>
            <person name="Nishida K"/>
            <person name="Terakita A"/>
            <person name="Kuratani S"/>
            <person name="Sato K"/>
            <person name="Hyodo S Kuraku.S."/>
        </authorList>
    </citation>
    <scope>NUCLEOTIDE SEQUENCE [LARGE SCALE GENOMIC DNA]</scope>
</reference>
<accession>A0A401TV84</accession>
<name>A0A401TV84_CHIPU</name>
<evidence type="ECO:0000313" key="2">
    <source>
        <dbReference type="Proteomes" id="UP000287033"/>
    </source>
</evidence>
<proteinExistence type="predicted"/>
<dbReference type="Proteomes" id="UP000287033">
    <property type="component" value="Unassembled WGS sequence"/>
</dbReference>
<dbReference type="AlphaFoldDB" id="A0A401TV84"/>
<keyword evidence="2" id="KW-1185">Reference proteome</keyword>
<evidence type="ECO:0000313" key="1">
    <source>
        <dbReference type="EMBL" id="GCC46559.1"/>
    </source>
</evidence>
<comment type="caution">
    <text evidence="1">The sequence shown here is derived from an EMBL/GenBank/DDBJ whole genome shotgun (WGS) entry which is preliminary data.</text>
</comment>